<organism evidence="2 3">
    <name type="scientific">Rubripirellula lacrimiformis</name>
    <dbReference type="NCBI Taxonomy" id="1930273"/>
    <lineage>
        <taxon>Bacteria</taxon>
        <taxon>Pseudomonadati</taxon>
        <taxon>Planctomycetota</taxon>
        <taxon>Planctomycetia</taxon>
        <taxon>Pirellulales</taxon>
        <taxon>Pirellulaceae</taxon>
        <taxon>Rubripirellula</taxon>
    </lineage>
</organism>
<keyword evidence="3" id="KW-1185">Reference proteome</keyword>
<protein>
    <submittedName>
        <fullName evidence="2">Uncharacterized protein</fullName>
    </submittedName>
</protein>
<feature type="region of interest" description="Disordered" evidence="1">
    <location>
        <begin position="58"/>
        <end position="86"/>
    </location>
</feature>
<dbReference type="AlphaFoldDB" id="A0A517NL12"/>
<accession>A0A517NL12</accession>
<evidence type="ECO:0000313" key="3">
    <source>
        <dbReference type="Proteomes" id="UP000318538"/>
    </source>
</evidence>
<proteinExistence type="predicted"/>
<dbReference type="KEGG" id="rlc:K227x_61870"/>
<evidence type="ECO:0000313" key="2">
    <source>
        <dbReference type="EMBL" id="QDT07759.1"/>
    </source>
</evidence>
<gene>
    <name evidence="2" type="ORF">K227x_61870</name>
</gene>
<reference evidence="2 3" key="1">
    <citation type="submission" date="2019-02" db="EMBL/GenBank/DDBJ databases">
        <title>Deep-cultivation of Planctomycetes and their phenomic and genomic characterization uncovers novel biology.</title>
        <authorList>
            <person name="Wiegand S."/>
            <person name="Jogler M."/>
            <person name="Boedeker C."/>
            <person name="Pinto D."/>
            <person name="Vollmers J."/>
            <person name="Rivas-Marin E."/>
            <person name="Kohn T."/>
            <person name="Peeters S.H."/>
            <person name="Heuer A."/>
            <person name="Rast P."/>
            <person name="Oberbeckmann S."/>
            <person name="Bunk B."/>
            <person name="Jeske O."/>
            <person name="Meyerdierks A."/>
            <person name="Storesund J.E."/>
            <person name="Kallscheuer N."/>
            <person name="Luecker S."/>
            <person name="Lage O.M."/>
            <person name="Pohl T."/>
            <person name="Merkel B.J."/>
            <person name="Hornburger P."/>
            <person name="Mueller R.-W."/>
            <person name="Bruemmer F."/>
            <person name="Labrenz M."/>
            <person name="Spormann A.M."/>
            <person name="Op den Camp H."/>
            <person name="Overmann J."/>
            <person name="Amann R."/>
            <person name="Jetten M.S.M."/>
            <person name="Mascher T."/>
            <person name="Medema M.H."/>
            <person name="Devos D.P."/>
            <person name="Kaster A.-K."/>
            <person name="Ovreas L."/>
            <person name="Rohde M."/>
            <person name="Galperin M.Y."/>
            <person name="Jogler C."/>
        </authorList>
    </citation>
    <scope>NUCLEOTIDE SEQUENCE [LARGE SCALE GENOMIC DNA]</scope>
    <source>
        <strain evidence="2 3">K22_7</strain>
    </source>
</reference>
<dbReference type="EMBL" id="CP036525">
    <property type="protein sequence ID" value="QDT07759.1"/>
    <property type="molecule type" value="Genomic_DNA"/>
</dbReference>
<dbReference type="Proteomes" id="UP000318538">
    <property type="component" value="Chromosome"/>
</dbReference>
<name>A0A517NL12_9BACT</name>
<sequence length="86" mass="9488">MYAAMAPPINERRYNAPNHIGTRPAIAAQAAPMTSPQAARNNRRMRANKGSLSFVGLGLRPLKERRKSHNPGRLDFPIAKPREGVT</sequence>
<evidence type="ECO:0000256" key="1">
    <source>
        <dbReference type="SAM" id="MobiDB-lite"/>
    </source>
</evidence>